<gene>
    <name evidence="2" type="ORF">PIB30_082460</name>
</gene>
<evidence type="ECO:0000256" key="1">
    <source>
        <dbReference type="SAM" id="MobiDB-lite"/>
    </source>
</evidence>
<reference evidence="2 3" key="1">
    <citation type="journal article" date="2023" name="Plants (Basel)">
        <title>Bridging the Gap: Combining Genomics and Transcriptomics Approaches to Understand Stylosanthes scabra, an Orphan Legume from the Brazilian Caatinga.</title>
        <authorList>
            <person name="Ferreira-Neto J.R.C."/>
            <person name="da Silva M.D."/>
            <person name="Binneck E."/>
            <person name="de Melo N.F."/>
            <person name="da Silva R.H."/>
            <person name="de Melo A.L.T.M."/>
            <person name="Pandolfi V."/>
            <person name="Bustamante F.O."/>
            <person name="Brasileiro-Vidal A.C."/>
            <person name="Benko-Iseppon A.M."/>
        </authorList>
    </citation>
    <scope>NUCLEOTIDE SEQUENCE [LARGE SCALE GENOMIC DNA]</scope>
    <source>
        <tissue evidence="2">Leaves</tissue>
    </source>
</reference>
<sequence length="76" mass="7986">MTEPNDGGTRDSGRGRNRTSSDHGSTPQPLSMSSVGGKPVGNGGCGFEKMIGSINGGDFLGQRWWVCNSVVVERSE</sequence>
<feature type="non-terminal residue" evidence="2">
    <location>
        <position position="76"/>
    </location>
</feature>
<dbReference type="Proteomes" id="UP001341840">
    <property type="component" value="Unassembled WGS sequence"/>
</dbReference>
<feature type="region of interest" description="Disordered" evidence="1">
    <location>
        <begin position="1"/>
        <end position="48"/>
    </location>
</feature>
<comment type="caution">
    <text evidence="2">The sequence shown here is derived from an EMBL/GenBank/DDBJ whole genome shotgun (WGS) entry which is preliminary data.</text>
</comment>
<evidence type="ECO:0000313" key="2">
    <source>
        <dbReference type="EMBL" id="MED6212351.1"/>
    </source>
</evidence>
<feature type="compositionally biased region" description="Polar residues" evidence="1">
    <location>
        <begin position="22"/>
        <end position="34"/>
    </location>
</feature>
<dbReference type="EMBL" id="JASCZI010242924">
    <property type="protein sequence ID" value="MED6212351.1"/>
    <property type="molecule type" value="Genomic_DNA"/>
</dbReference>
<keyword evidence="3" id="KW-1185">Reference proteome</keyword>
<name>A0ABU6YSB4_9FABA</name>
<organism evidence="2 3">
    <name type="scientific">Stylosanthes scabra</name>
    <dbReference type="NCBI Taxonomy" id="79078"/>
    <lineage>
        <taxon>Eukaryota</taxon>
        <taxon>Viridiplantae</taxon>
        <taxon>Streptophyta</taxon>
        <taxon>Embryophyta</taxon>
        <taxon>Tracheophyta</taxon>
        <taxon>Spermatophyta</taxon>
        <taxon>Magnoliopsida</taxon>
        <taxon>eudicotyledons</taxon>
        <taxon>Gunneridae</taxon>
        <taxon>Pentapetalae</taxon>
        <taxon>rosids</taxon>
        <taxon>fabids</taxon>
        <taxon>Fabales</taxon>
        <taxon>Fabaceae</taxon>
        <taxon>Papilionoideae</taxon>
        <taxon>50 kb inversion clade</taxon>
        <taxon>dalbergioids sensu lato</taxon>
        <taxon>Dalbergieae</taxon>
        <taxon>Pterocarpus clade</taxon>
        <taxon>Stylosanthes</taxon>
    </lineage>
</organism>
<proteinExistence type="predicted"/>
<accession>A0ABU6YSB4</accession>
<evidence type="ECO:0000313" key="3">
    <source>
        <dbReference type="Proteomes" id="UP001341840"/>
    </source>
</evidence>
<protein>
    <submittedName>
        <fullName evidence="2">Uncharacterized protein</fullName>
    </submittedName>
</protein>